<dbReference type="PROSITE" id="PS51257">
    <property type="entry name" value="PROKAR_LIPOPROTEIN"/>
    <property type="match status" value="1"/>
</dbReference>
<dbReference type="EMBL" id="JBHUEL010000011">
    <property type="protein sequence ID" value="MFD1767848.1"/>
    <property type="molecule type" value="Genomic_DNA"/>
</dbReference>
<dbReference type="InterPro" id="IPR045500">
    <property type="entry name" value="DUF6491"/>
</dbReference>
<dbReference type="Proteomes" id="UP001597215">
    <property type="component" value="Unassembled WGS sequence"/>
</dbReference>
<dbReference type="RefSeq" id="WP_381515783.1">
    <property type="nucleotide sequence ID" value="NZ_JBHUEL010000011.1"/>
</dbReference>
<dbReference type="Pfam" id="PF20101">
    <property type="entry name" value="DUF6491"/>
    <property type="match status" value="1"/>
</dbReference>
<sequence length="140" mass="15161">MLRTHLISVLSASVLLAGCNYSDAESAPAPIRDKEAKVLEKELKGKVAGEPRSCISNTRNVNAIRISDDTLLYRESGRTVYVNKLRSSCPGLTRGDDIMVVETYSGQLCSGDLIRLVDRTSGIPGPVCSLGDFTPYKKAK</sequence>
<evidence type="ECO:0000313" key="2">
    <source>
        <dbReference type="Proteomes" id="UP001597215"/>
    </source>
</evidence>
<gene>
    <name evidence="1" type="ORF">ACFSAG_13455</name>
</gene>
<accession>A0ABW4MH51</accession>
<name>A0ABW4MH51_9SPHN</name>
<keyword evidence="2" id="KW-1185">Reference proteome</keyword>
<protein>
    <submittedName>
        <fullName evidence="1">DUF6491 family protein</fullName>
    </submittedName>
</protein>
<evidence type="ECO:0000313" key="1">
    <source>
        <dbReference type="EMBL" id="MFD1767848.1"/>
    </source>
</evidence>
<proteinExistence type="predicted"/>
<reference evidence="2" key="1">
    <citation type="journal article" date="2019" name="Int. J. Syst. Evol. Microbiol.">
        <title>The Global Catalogue of Microorganisms (GCM) 10K type strain sequencing project: providing services to taxonomists for standard genome sequencing and annotation.</title>
        <authorList>
            <consortium name="The Broad Institute Genomics Platform"/>
            <consortium name="The Broad Institute Genome Sequencing Center for Infectious Disease"/>
            <person name="Wu L."/>
            <person name="Ma J."/>
        </authorList>
    </citation>
    <scope>NUCLEOTIDE SEQUENCE [LARGE SCALE GENOMIC DNA]</scope>
    <source>
        <strain evidence="2">CGMCC 1.12449</strain>
    </source>
</reference>
<organism evidence="1 2">
    <name type="scientific">Sphingorhabdus buctiana</name>
    <dbReference type="NCBI Taxonomy" id="1508805"/>
    <lineage>
        <taxon>Bacteria</taxon>
        <taxon>Pseudomonadati</taxon>
        <taxon>Pseudomonadota</taxon>
        <taxon>Alphaproteobacteria</taxon>
        <taxon>Sphingomonadales</taxon>
        <taxon>Sphingomonadaceae</taxon>
        <taxon>Sphingorhabdus</taxon>
    </lineage>
</organism>
<comment type="caution">
    <text evidence="1">The sequence shown here is derived from an EMBL/GenBank/DDBJ whole genome shotgun (WGS) entry which is preliminary data.</text>
</comment>